<name>A0A1X2GZF2_SYNRA</name>
<gene>
    <name evidence="2" type="ORF">BCR43DRAFT_122317</name>
</gene>
<comment type="caution">
    <text evidence="2">The sequence shown here is derived from an EMBL/GenBank/DDBJ whole genome shotgun (WGS) entry which is preliminary data.</text>
</comment>
<dbReference type="SUPFAM" id="SSF82171">
    <property type="entry name" value="DPP6 N-terminal domain-like"/>
    <property type="match status" value="1"/>
</dbReference>
<dbReference type="InParanoid" id="A0A1X2GZF2"/>
<reference evidence="2 3" key="1">
    <citation type="submission" date="2016-07" db="EMBL/GenBank/DDBJ databases">
        <title>Pervasive Adenine N6-methylation of Active Genes in Fungi.</title>
        <authorList>
            <consortium name="DOE Joint Genome Institute"/>
            <person name="Mondo S.J."/>
            <person name="Dannebaum R.O."/>
            <person name="Kuo R.C."/>
            <person name="Labutti K."/>
            <person name="Haridas S."/>
            <person name="Kuo A."/>
            <person name="Salamov A."/>
            <person name="Ahrendt S.R."/>
            <person name="Lipzen A."/>
            <person name="Sullivan W."/>
            <person name="Andreopoulos W.B."/>
            <person name="Clum A."/>
            <person name="Lindquist E."/>
            <person name="Daum C."/>
            <person name="Ramamoorthy G.K."/>
            <person name="Gryganskyi A."/>
            <person name="Culley D."/>
            <person name="Magnuson J.K."/>
            <person name="James T.Y."/>
            <person name="O'Malley M.A."/>
            <person name="Stajich J.E."/>
            <person name="Spatafora J.W."/>
            <person name="Visel A."/>
            <person name="Grigoriev I.V."/>
        </authorList>
    </citation>
    <scope>NUCLEOTIDE SEQUENCE [LARGE SCALE GENOMIC DNA]</scope>
    <source>
        <strain evidence="2 3">NRRL 2496</strain>
    </source>
</reference>
<evidence type="ECO:0000313" key="2">
    <source>
        <dbReference type="EMBL" id="ORY89557.1"/>
    </source>
</evidence>
<sequence length="234" mass="25986">MADSDIQHEIAAESNEAPLSTPPSFTDNMDMTDADANVEETDKVNNAATAETEEEQPQQEEYTLFAHTLRGSPPKAIATTGDTYNTTVGDTLGEERDQIYPRMQLIPPSDENNYFRNLKWSPDGSCLLTSSNDNILRIFNTPIEAYSESDEETSFPLKAAFGIREAESAYDFAWFPSMSAQDPATCCFLTSVRDQPVHLWDANSATVYASYPVIDHTERFVGANVVRFNLDGSK</sequence>
<dbReference type="AlphaFoldDB" id="A0A1X2GZF2"/>
<dbReference type="PANTHER" id="PTHR13211">
    <property type="entry name" value="TELOMERASE CAJAL BODY PROTEIN 1"/>
    <property type="match status" value="1"/>
</dbReference>
<dbReference type="EMBL" id="MCGN01000014">
    <property type="protein sequence ID" value="ORY89557.1"/>
    <property type="molecule type" value="Genomic_DNA"/>
</dbReference>
<dbReference type="STRING" id="13706.A0A1X2GZF2"/>
<evidence type="ECO:0000313" key="3">
    <source>
        <dbReference type="Proteomes" id="UP000242180"/>
    </source>
</evidence>
<organism evidence="2 3">
    <name type="scientific">Syncephalastrum racemosum</name>
    <name type="common">Filamentous fungus</name>
    <dbReference type="NCBI Taxonomy" id="13706"/>
    <lineage>
        <taxon>Eukaryota</taxon>
        <taxon>Fungi</taxon>
        <taxon>Fungi incertae sedis</taxon>
        <taxon>Mucoromycota</taxon>
        <taxon>Mucoromycotina</taxon>
        <taxon>Mucoromycetes</taxon>
        <taxon>Mucorales</taxon>
        <taxon>Syncephalastraceae</taxon>
        <taxon>Syncephalastrum</taxon>
    </lineage>
</organism>
<evidence type="ECO:0008006" key="4">
    <source>
        <dbReference type="Google" id="ProtNLM"/>
    </source>
</evidence>
<feature type="region of interest" description="Disordered" evidence="1">
    <location>
        <begin position="1"/>
        <end position="31"/>
    </location>
</feature>
<proteinExistence type="predicted"/>
<accession>A0A1X2GZF2</accession>
<dbReference type="PANTHER" id="PTHR13211:SF0">
    <property type="entry name" value="TELOMERASE CAJAL BODY PROTEIN 1"/>
    <property type="match status" value="1"/>
</dbReference>
<dbReference type="Gene3D" id="2.130.10.10">
    <property type="entry name" value="YVTN repeat-like/Quinoprotein amine dehydrogenase"/>
    <property type="match status" value="1"/>
</dbReference>
<feature type="compositionally biased region" description="Basic and acidic residues" evidence="1">
    <location>
        <begin position="1"/>
        <end position="11"/>
    </location>
</feature>
<dbReference type="OrthoDB" id="239865at2759"/>
<protein>
    <recommendedName>
        <fullName evidence="4">WD40-repeat-containing domain protein</fullName>
    </recommendedName>
</protein>
<dbReference type="Proteomes" id="UP000242180">
    <property type="component" value="Unassembled WGS sequence"/>
</dbReference>
<keyword evidence="3" id="KW-1185">Reference proteome</keyword>
<dbReference type="InterPro" id="IPR051150">
    <property type="entry name" value="SWT21/TCAB1_mRNA_Telomere"/>
</dbReference>
<dbReference type="InterPro" id="IPR015943">
    <property type="entry name" value="WD40/YVTN_repeat-like_dom_sf"/>
</dbReference>
<evidence type="ECO:0000256" key="1">
    <source>
        <dbReference type="SAM" id="MobiDB-lite"/>
    </source>
</evidence>